<keyword evidence="5" id="KW-1185">Reference proteome</keyword>
<dbReference type="AlphaFoldDB" id="A0A6A5V4G3"/>
<dbReference type="Pfam" id="PF00023">
    <property type="entry name" value="Ank"/>
    <property type="match status" value="1"/>
</dbReference>
<evidence type="ECO:0000256" key="1">
    <source>
        <dbReference type="ARBA" id="ARBA00022737"/>
    </source>
</evidence>
<feature type="repeat" description="ANK" evidence="3">
    <location>
        <begin position="261"/>
        <end position="293"/>
    </location>
</feature>
<dbReference type="Gene3D" id="1.25.40.20">
    <property type="entry name" value="Ankyrin repeat-containing domain"/>
    <property type="match status" value="1"/>
</dbReference>
<keyword evidence="1" id="KW-0677">Repeat</keyword>
<reference evidence="4" key="1">
    <citation type="journal article" date="2020" name="Stud. Mycol.">
        <title>101 Dothideomycetes genomes: a test case for predicting lifestyles and emergence of pathogens.</title>
        <authorList>
            <person name="Haridas S."/>
            <person name="Albert R."/>
            <person name="Binder M."/>
            <person name="Bloem J."/>
            <person name="Labutti K."/>
            <person name="Salamov A."/>
            <person name="Andreopoulos B."/>
            <person name="Baker S."/>
            <person name="Barry K."/>
            <person name="Bills G."/>
            <person name="Bluhm B."/>
            <person name="Cannon C."/>
            <person name="Castanera R."/>
            <person name="Culley D."/>
            <person name="Daum C."/>
            <person name="Ezra D."/>
            <person name="Gonzalez J."/>
            <person name="Henrissat B."/>
            <person name="Kuo A."/>
            <person name="Liang C."/>
            <person name="Lipzen A."/>
            <person name="Lutzoni F."/>
            <person name="Magnuson J."/>
            <person name="Mondo S."/>
            <person name="Nolan M."/>
            <person name="Ohm R."/>
            <person name="Pangilinan J."/>
            <person name="Park H.-J."/>
            <person name="Ramirez L."/>
            <person name="Alfaro M."/>
            <person name="Sun H."/>
            <person name="Tritt A."/>
            <person name="Yoshinaga Y."/>
            <person name="Zwiers L.-H."/>
            <person name="Turgeon B."/>
            <person name="Goodwin S."/>
            <person name="Spatafora J."/>
            <person name="Crous P."/>
            <person name="Grigoriev I."/>
        </authorList>
    </citation>
    <scope>NUCLEOTIDE SEQUENCE</scope>
    <source>
        <strain evidence="4">CBS 107.79</strain>
    </source>
</reference>
<organism evidence="4 5">
    <name type="scientific">Bimuria novae-zelandiae CBS 107.79</name>
    <dbReference type="NCBI Taxonomy" id="1447943"/>
    <lineage>
        <taxon>Eukaryota</taxon>
        <taxon>Fungi</taxon>
        <taxon>Dikarya</taxon>
        <taxon>Ascomycota</taxon>
        <taxon>Pezizomycotina</taxon>
        <taxon>Dothideomycetes</taxon>
        <taxon>Pleosporomycetidae</taxon>
        <taxon>Pleosporales</taxon>
        <taxon>Massarineae</taxon>
        <taxon>Didymosphaeriaceae</taxon>
        <taxon>Bimuria</taxon>
    </lineage>
</organism>
<evidence type="ECO:0000313" key="4">
    <source>
        <dbReference type="EMBL" id="KAF1972005.1"/>
    </source>
</evidence>
<dbReference type="SUPFAM" id="SSF48403">
    <property type="entry name" value="Ankyrin repeat"/>
    <property type="match status" value="1"/>
</dbReference>
<protein>
    <submittedName>
        <fullName evidence="4">Ankyrin</fullName>
    </submittedName>
</protein>
<sequence length="373" mass="41364">MSSLQQSYPRHYFLIESVGEYDMLPLLHLLLINGLNPTTVEHTLGSPTPTVHPFFGVLGEVWDECPNRNDIAKLLVVFRHHRVHDPESGYGPVIQAVRCNNTDLLGIILAVGEGPDETDNLQRCALWHAAHFGNNDAIPLLLDYGSTNLNLSTEDNTVQSPVMEAALQGHLETVRILDNRGCSHEPSNSIQATPLHMAACNGRDHIVEYLCASRQYAERFDLKDQWGNTDLMLAVYNGHDEIVNLLMQAGVSYGERVCNDAGWTPITLAAYNGHLPLVELLTKAGVDPRQSSRESKNALEIARAPQNFTVEEYLNAHEVGRSLGLLLQNKGQEEAESGELDSEEVSTRKDDLIMSEMMKEIEEMQVMVAGSSE</sequence>
<evidence type="ECO:0000313" key="5">
    <source>
        <dbReference type="Proteomes" id="UP000800036"/>
    </source>
</evidence>
<dbReference type="OrthoDB" id="539213at2759"/>
<dbReference type="Proteomes" id="UP000800036">
    <property type="component" value="Unassembled WGS sequence"/>
</dbReference>
<dbReference type="PROSITE" id="PS50088">
    <property type="entry name" value="ANK_REPEAT"/>
    <property type="match status" value="2"/>
</dbReference>
<name>A0A6A5V4G3_9PLEO</name>
<dbReference type="EMBL" id="ML976690">
    <property type="protein sequence ID" value="KAF1972005.1"/>
    <property type="molecule type" value="Genomic_DNA"/>
</dbReference>
<evidence type="ECO:0000256" key="3">
    <source>
        <dbReference type="PROSITE-ProRule" id="PRU00023"/>
    </source>
</evidence>
<keyword evidence="2 3" id="KW-0040">ANK repeat</keyword>
<dbReference type="Pfam" id="PF12796">
    <property type="entry name" value="Ank_2"/>
    <property type="match status" value="1"/>
</dbReference>
<evidence type="ECO:0000256" key="2">
    <source>
        <dbReference type="ARBA" id="ARBA00023043"/>
    </source>
</evidence>
<feature type="repeat" description="ANK" evidence="3">
    <location>
        <begin position="226"/>
        <end position="252"/>
    </location>
</feature>
<dbReference type="SMART" id="SM00248">
    <property type="entry name" value="ANK"/>
    <property type="match status" value="6"/>
</dbReference>
<proteinExistence type="predicted"/>
<gene>
    <name evidence="4" type="ORF">BU23DRAFT_645296</name>
</gene>
<dbReference type="InterPro" id="IPR050889">
    <property type="entry name" value="Dendritic_Spine_Reg/Scaffold"/>
</dbReference>
<accession>A0A6A5V4G3</accession>
<dbReference type="PANTHER" id="PTHR24166">
    <property type="entry name" value="ROLLING PEBBLES, ISOFORM B"/>
    <property type="match status" value="1"/>
</dbReference>
<dbReference type="PANTHER" id="PTHR24166:SF48">
    <property type="entry name" value="PROTEIN VAPYRIN"/>
    <property type="match status" value="1"/>
</dbReference>
<dbReference type="InterPro" id="IPR002110">
    <property type="entry name" value="Ankyrin_rpt"/>
</dbReference>
<dbReference type="InterPro" id="IPR036770">
    <property type="entry name" value="Ankyrin_rpt-contain_sf"/>
</dbReference>
<dbReference type="PROSITE" id="PS50297">
    <property type="entry name" value="ANK_REP_REGION"/>
    <property type="match status" value="2"/>
</dbReference>